<accession>A0A0F1B1V9</accession>
<dbReference type="InterPro" id="IPR036388">
    <property type="entry name" value="WH-like_DNA-bd_sf"/>
</dbReference>
<evidence type="ECO:0000313" key="6">
    <source>
        <dbReference type="EMBL" id="KJN28132.1"/>
    </source>
</evidence>
<dbReference type="GO" id="GO:0003700">
    <property type="term" value="F:DNA-binding transcription factor activity"/>
    <property type="evidence" value="ECO:0007669"/>
    <property type="project" value="InterPro"/>
</dbReference>
<evidence type="ECO:0000256" key="4">
    <source>
        <dbReference type="ARBA" id="ARBA00023163"/>
    </source>
</evidence>
<evidence type="ECO:0000256" key="2">
    <source>
        <dbReference type="ARBA" id="ARBA00023015"/>
    </source>
</evidence>
<dbReference type="SUPFAM" id="SSF46785">
    <property type="entry name" value="Winged helix' DNA-binding domain"/>
    <property type="match status" value="1"/>
</dbReference>
<dbReference type="NCBIfam" id="NF007491">
    <property type="entry name" value="PRK10086.1"/>
    <property type="match status" value="1"/>
</dbReference>
<dbReference type="InterPro" id="IPR036390">
    <property type="entry name" value="WH_DNA-bd_sf"/>
</dbReference>
<dbReference type="OrthoDB" id="5526340at2"/>
<dbReference type="PRINTS" id="PR00039">
    <property type="entry name" value="HTHLYSR"/>
</dbReference>
<evidence type="ECO:0000256" key="1">
    <source>
        <dbReference type="ARBA" id="ARBA00009437"/>
    </source>
</evidence>
<keyword evidence="4" id="KW-0804">Transcription</keyword>
<keyword evidence="3" id="KW-0238">DNA-binding</keyword>
<feature type="domain" description="HTH lysR-type" evidence="5">
    <location>
        <begin position="15"/>
        <end position="72"/>
    </location>
</feature>
<comment type="similarity">
    <text evidence="1">Belongs to the LysR transcriptional regulatory family.</text>
</comment>
<dbReference type="Pfam" id="PF03466">
    <property type="entry name" value="LysR_substrate"/>
    <property type="match status" value="1"/>
</dbReference>
<evidence type="ECO:0000256" key="3">
    <source>
        <dbReference type="ARBA" id="ARBA00023125"/>
    </source>
</evidence>
<dbReference type="GO" id="GO:0043565">
    <property type="term" value="F:sequence-specific DNA binding"/>
    <property type="evidence" value="ECO:0007669"/>
    <property type="project" value="TreeGrafter"/>
</dbReference>
<gene>
    <name evidence="6" type="ORF">SS37_08870</name>
</gene>
<dbReference type="PANTHER" id="PTHR30537:SF32">
    <property type="entry name" value="HTH-TYPE TRANSCRIPTIONAL REGULATOR DSDC"/>
    <property type="match status" value="1"/>
</dbReference>
<evidence type="ECO:0000313" key="7">
    <source>
        <dbReference type="Proteomes" id="UP000033352"/>
    </source>
</evidence>
<dbReference type="GO" id="GO:0006351">
    <property type="term" value="P:DNA-templated transcription"/>
    <property type="evidence" value="ECO:0007669"/>
    <property type="project" value="TreeGrafter"/>
</dbReference>
<organism evidence="6 7">
    <name type="scientific">Enterobacter sichuanensis</name>
    <dbReference type="NCBI Taxonomy" id="2071710"/>
    <lineage>
        <taxon>Bacteria</taxon>
        <taxon>Pseudomonadati</taxon>
        <taxon>Pseudomonadota</taxon>
        <taxon>Gammaproteobacteria</taxon>
        <taxon>Enterobacterales</taxon>
        <taxon>Enterobacteriaceae</taxon>
        <taxon>Enterobacter</taxon>
        <taxon>Enterobacter cloacae complex</taxon>
    </lineage>
</organism>
<dbReference type="PATRIC" id="fig|1619248.3.peg.831"/>
<dbReference type="InterPro" id="IPR000847">
    <property type="entry name" value="LysR_HTH_N"/>
</dbReference>
<dbReference type="Proteomes" id="UP000033352">
    <property type="component" value="Unassembled WGS sequence"/>
</dbReference>
<dbReference type="FunFam" id="1.10.10.10:FF:000038">
    <property type="entry name" value="Glycine cleavage system transcriptional activator"/>
    <property type="match status" value="1"/>
</dbReference>
<dbReference type="InterPro" id="IPR058163">
    <property type="entry name" value="LysR-type_TF_proteobact-type"/>
</dbReference>
<proteinExistence type="inferred from homology"/>
<reference evidence="6 7" key="1">
    <citation type="submission" date="2015-03" db="EMBL/GenBank/DDBJ databases">
        <authorList>
            <person name="McCorrison J."/>
            <person name="Sanka R."/>
            <person name="Adams M."/>
            <person name="Brinkac L."/>
            <person name="Nierman W."/>
            <person name="Sutton G."/>
            <person name="Nelson K."/>
            <person name="Kiedrowski L."/>
            <person name="Guerrero D."/>
            <person name="Bonomo R."/>
        </authorList>
    </citation>
    <scope>NUCLEOTIDE SEQUENCE [LARGE SCALE GENOMIC DNA]</scope>
    <source>
        <strain evidence="6 7">35699</strain>
    </source>
</reference>
<dbReference type="AlphaFoldDB" id="A0A0F1B1V9"/>
<evidence type="ECO:0000259" key="5">
    <source>
        <dbReference type="PROSITE" id="PS50931"/>
    </source>
</evidence>
<dbReference type="Gene3D" id="3.40.190.10">
    <property type="entry name" value="Periplasmic binding protein-like II"/>
    <property type="match status" value="2"/>
</dbReference>
<dbReference type="CDD" id="cd08432">
    <property type="entry name" value="PBP2_GcdR_TrpI_HvrB_AmpR_like"/>
    <property type="match status" value="1"/>
</dbReference>
<comment type="caution">
    <text evidence="6">The sequence shown here is derived from an EMBL/GenBank/DDBJ whole genome shotgun (WGS) entry which is preliminary data.</text>
</comment>
<keyword evidence="2" id="KW-0805">Transcription regulation</keyword>
<dbReference type="NCBIfam" id="TIGR02036">
    <property type="entry name" value="dsdC"/>
    <property type="match status" value="1"/>
</dbReference>
<dbReference type="Pfam" id="PF00126">
    <property type="entry name" value="HTH_1"/>
    <property type="match status" value="1"/>
</dbReference>
<dbReference type="RefSeq" id="WP_045285325.1">
    <property type="nucleotide sequence ID" value="NZ_JZYX01000015.1"/>
</dbReference>
<dbReference type="SUPFAM" id="SSF53850">
    <property type="entry name" value="Periplasmic binding protein-like II"/>
    <property type="match status" value="1"/>
</dbReference>
<sequence length="308" mass="35043">MTDANDARNRLLNGWQLSKMYTFEVAARHESFALAAAELSLSPSAVSHRINLLEEELGIQLFVRSHRKVELTQEGKRVYWTLKSSLDTLNQEILDIKNQALSGTLTVYSRPSIAQCWLVPMLGDFTRRYPSISLTILTGNDYVNMQRTGIDLALYFDDTPSNHLSHHFLMDEAILPVCSPAYAREHELLKNPHNLSHCTLLHDRQAWSNDSGTDEWLSWAQHFAVTMPPLSGIGFDRSDLAIIAAMNDVGVAMGRKRLVQKRLERGELIAPFGEKTLKCHQHYYVSTLPGRQWPKIDAFIGWLRERVS</sequence>
<protein>
    <submittedName>
        <fullName evidence="6">Transcriptional regulator</fullName>
    </submittedName>
</protein>
<dbReference type="InterPro" id="IPR005119">
    <property type="entry name" value="LysR_subst-bd"/>
</dbReference>
<dbReference type="InterPro" id="IPR011781">
    <property type="entry name" value="DsdC"/>
</dbReference>
<dbReference type="EMBL" id="JZYX01000015">
    <property type="protein sequence ID" value="KJN28132.1"/>
    <property type="molecule type" value="Genomic_DNA"/>
</dbReference>
<dbReference type="PANTHER" id="PTHR30537">
    <property type="entry name" value="HTH-TYPE TRANSCRIPTIONAL REGULATOR"/>
    <property type="match status" value="1"/>
</dbReference>
<dbReference type="Gene3D" id="1.10.10.10">
    <property type="entry name" value="Winged helix-like DNA-binding domain superfamily/Winged helix DNA-binding domain"/>
    <property type="match status" value="1"/>
</dbReference>
<name>A0A0F1B1V9_9ENTR</name>
<dbReference type="PROSITE" id="PS50931">
    <property type="entry name" value="HTH_LYSR"/>
    <property type="match status" value="1"/>
</dbReference>